<evidence type="ECO:0000259" key="3">
    <source>
        <dbReference type="PROSITE" id="PS51186"/>
    </source>
</evidence>
<dbReference type="STRING" id="764291.STRUR_1354"/>
<evidence type="ECO:0000256" key="2">
    <source>
        <dbReference type="ARBA" id="ARBA00023315"/>
    </source>
</evidence>
<dbReference type="CDD" id="cd04301">
    <property type="entry name" value="NAT_SF"/>
    <property type="match status" value="1"/>
</dbReference>
<dbReference type="SUPFAM" id="SSF55729">
    <property type="entry name" value="Acyl-CoA N-acyltransferases (Nat)"/>
    <property type="match status" value="1"/>
</dbReference>
<dbReference type="PROSITE" id="PS51186">
    <property type="entry name" value="GNAT"/>
    <property type="match status" value="1"/>
</dbReference>
<dbReference type="PANTHER" id="PTHR43420">
    <property type="entry name" value="ACETYLTRANSFERASE"/>
    <property type="match status" value="1"/>
</dbReference>
<dbReference type="Pfam" id="PF00583">
    <property type="entry name" value="Acetyltransf_1"/>
    <property type="match status" value="1"/>
</dbReference>
<dbReference type="Proteomes" id="UP000005388">
    <property type="component" value="Unassembled WGS sequence"/>
</dbReference>
<dbReference type="eggNOG" id="COG0456">
    <property type="taxonomic scope" value="Bacteria"/>
</dbReference>
<name>G5KGW0_9STRE</name>
<dbReference type="EMBL" id="AEUZ02000001">
    <property type="protein sequence ID" value="EHJ56970.1"/>
    <property type="molecule type" value="Genomic_DNA"/>
</dbReference>
<dbReference type="PANTHER" id="PTHR43420:SF52">
    <property type="entry name" value="N-ACETYLTRANSFERASE YODP"/>
    <property type="match status" value="1"/>
</dbReference>
<evidence type="ECO:0000313" key="5">
    <source>
        <dbReference type="Proteomes" id="UP000005388"/>
    </source>
</evidence>
<sequence length="145" mass="16548">MIREVRVEDASSIQIISDKSLGYPVSIELIENQIRHLKDDKSHIIRVYVDDDTNDVLAYVEAEIYQALYSEKGLNILGLAVLEEAQGKGIGKKLMAELERIAKESSFAYIRLNSASHRKQAHAFYESIGYKSDKIQKRFIKIMNT</sequence>
<evidence type="ECO:0000313" key="4">
    <source>
        <dbReference type="EMBL" id="EHJ56970.1"/>
    </source>
</evidence>
<dbReference type="InterPro" id="IPR000182">
    <property type="entry name" value="GNAT_dom"/>
</dbReference>
<feature type="domain" description="N-acetyltransferase" evidence="3">
    <location>
        <begin position="1"/>
        <end position="145"/>
    </location>
</feature>
<dbReference type="Gene3D" id="3.40.630.30">
    <property type="match status" value="1"/>
</dbReference>
<keyword evidence="5" id="KW-1185">Reference proteome</keyword>
<accession>G5KGW0</accession>
<dbReference type="RefSeq" id="WP_006739706.1">
    <property type="nucleotide sequence ID" value="NZ_AEUZ02000001.1"/>
</dbReference>
<keyword evidence="1" id="KW-0808">Transferase</keyword>
<dbReference type="InterPro" id="IPR050680">
    <property type="entry name" value="YpeA/RimI_acetyltransf"/>
</dbReference>
<gene>
    <name evidence="4" type="ORF">STRUR_1354</name>
</gene>
<proteinExistence type="predicted"/>
<comment type="caution">
    <text evidence="4">The sequence shown here is derived from an EMBL/GenBank/DDBJ whole genome shotgun (WGS) entry which is preliminary data.</text>
</comment>
<reference evidence="4 5" key="1">
    <citation type="journal article" date="2014" name="Int. J. Syst. Evol. Microbiol.">
        <title>Phylogenomics and the dynamic genome evolution of the genus Streptococcus.</title>
        <authorList>
            <consortium name="The Broad Institute Genome Sequencing Platform"/>
            <person name="Richards V.P."/>
            <person name="Palmer S.R."/>
            <person name="Pavinski Bitar P.D."/>
            <person name="Qin X."/>
            <person name="Weinstock G.M."/>
            <person name="Highlander S.K."/>
            <person name="Town C.D."/>
            <person name="Burne R.A."/>
            <person name="Stanhope M.J."/>
        </authorList>
    </citation>
    <scope>NUCLEOTIDE SEQUENCE [LARGE SCALE GENOMIC DNA]</scope>
    <source>
        <strain evidence="4 5">2285-97</strain>
    </source>
</reference>
<keyword evidence="2" id="KW-0012">Acyltransferase</keyword>
<dbReference type="InterPro" id="IPR016181">
    <property type="entry name" value="Acyl_CoA_acyltransferase"/>
</dbReference>
<organism evidence="4 5">
    <name type="scientific">Streptococcus urinalis 2285-97</name>
    <dbReference type="NCBI Taxonomy" id="764291"/>
    <lineage>
        <taxon>Bacteria</taxon>
        <taxon>Bacillati</taxon>
        <taxon>Bacillota</taxon>
        <taxon>Bacilli</taxon>
        <taxon>Lactobacillales</taxon>
        <taxon>Streptococcaceae</taxon>
        <taxon>Streptococcus</taxon>
    </lineage>
</organism>
<dbReference type="GO" id="GO:0016747">
    <property type="term" value="F:acyltransferase activity, transferring groups other than amino-acyl groups"/>
    <property type="evidence" value="ECO:0007669"/>
    <property type="project" value="InterPro"/>
</dbReference>
<evidence type="ECO:0000256" key="1">
    <source>
        <dbReference type="ARBA" id="ARBA00022679"/>
    </source>
</evidence>
<protein>
    <submittedName>
        <fullName evidence="4">FR47-like protein</fullName>
    </submittedName>
</protein>
<dbReference type="AlphaFoldDB" id="G5KGW0"/>